<gene>
    <name evidence="1" type="ORF">H9I45_00785</name>
</gene>
<dbReference type="RefSeq" id="WP_088355075.1">
    <property type="nucleotide sequence ID" value="NZ_CP061813.1"/>
</dbReference>
<dbReference type="EMBL" id="CP061813">
    <property type="protein sequence ID" value="QOD61005.1"/>
    <property type="molecule type" value="Genomic_DNA"/>
</dbReference>
<dbReference type="AlphaFoldDB" id="A0A7L8AG63"/>
<proteinExistence type="predicted"/>
<dbReference type="Proteomes" id="UP000516764">
    <property type="component" value="Chromosome"/>
</dbReference>
<dbReference type="Pfam" id="PF14284">
    <property type="entry name" value="PcfJ"/>
    <property type="match status" value="1"/>
</dbReference>
<dbReference type="KEGG" id="phal:H9I45_00785"/>
<name>A0A7L8AG63_9FLAO</name>
<dbReference type="OrthoDB" id="8866982at2"/>
<organism evidence="1 2">
    <name type="scientific">Polaribacter haliotis</name>
    <dbReference type="NCBI Taxonomy" id="1888915"/>
    <lineage>
        <taxon>Bacteria</taxon>
        <taxon>Pseudomonadati</taxon>
        <taxon>Bacteroidota</taxon>
        <taxon>Flavobacteriia</taxon>
        <taxon>Flavobacteriales</taxon>
        <taxon>Flavobacteriaceae</taxon>
    </lineage>
</organism>
<dbReference type="InterPro" id="IPR025586">
    <property type="entry name" value="PcfJ"/>
</dbReference>
<evidence type="ECO:0000313" key="1">
    <source>
        <dbReference type="EMBL" id="QOD61005.1"/>
    </source>
</evidence>
<evidence type="ECO:0000313" key="2">
    <source>
        <dbReference type="Proteomes" id="UP000516764"/>
    </source>
</evidence>
<accession>A0A7L8AG63</accession>
<sequence length="461" mass="55576">MTQTKNNDAILEIFIVNKCDPCLIEWWIEIKDLFNENYKKRIYEWILFFDNIDDSKTEYNDYQTRSLFNDTVNAIFQLSLDEEWFSQTNHEFNISKKFYHLVFTSGNLTHFQDENDVFYFLKTSIVYSYFYGLIKVPIIEASKVLLPYPNIENQSIFFRTLFSSYSNSCDLILYKNFLYMNFNDMKIFIKIINGKSIRKIKEMPLQYSKKQADIMLHRIPRFLKMKCGVFKEGWYLSKLLSINSDEQFFLDFYHGLRLDHKINIFFIRDFVYWKEVYLFLTQNEPQINTYNRYGLGHISIRDILDYLTYKKYTELKVVHIKKRSLLKLCGIVQDWDFFSHKNISKPNKTISWQNESIEVWVFDLANIKYQINEISDSDMLYHEAVTLKHCVYLYLNDCISKRIRIFSLKTFCKSNYKHSITIELKDKQIIQARGKYNRIAIKEELIILNEWATNFGYKMLA</sequence>
<reference evidence="1 2" key="1">
    <citation type="journal article" date="2016" name="Int. J. Syst. Evol. Microbiol.">
        <title>Polaribacter haliotis sp. nov., isolated from the gut of abalone Haliotis discus hannai.</title>
        <authorList>
            <person name="Kim Y.O."/>
            <person name="Park I.S."/>
            <person name="Park S."/>
            <person name="Nam B.H."/>
            <person name="Park J.M."/>
            <person name="Kim D.G."/>
            <person name="Yoon J.H."/>
        </authorList>
    </citation>
    <scope>NUCLEOTIDE SEQUENCE [LARGE SCALE GENOMIC DNA]</scope>
    <source>
        <strain evidence="1 2">KCTC 52418</strain>
    </source>
</reference>
<protein>
    <submittedName>
        <fullName evidence="1">PcfJ domain-containing protein</fullName>
    </submittedName>
</protein>
<keyword evidence="2" id="KW-1185">Reference proteome</keyword>